<dbReference type="Gramene" id="Pp3c12_4990V3.2">
    <property type="protein sequence ID" value="Pp3c12_4990V3.2"/>
    <property type="gene ID" value="Pp3c12_4990"/>
</dbReference>
<dbReference type="OrthoDB" id="20681at2759"/>
<evidence type="ECO:0000256" key="3">
    <source>
        <dbReference type="ARBA" id="ARBA00023128"/>
    </source>
</evidence>
<comment type="subcellular location">
    <subcellularLocation>
        <location evidence="1">Mitochondrion</location>
    </subcellularLocation>
</comment>
<dbReference type="RefSeq" id="XP_024390252.1">
    <property type="nucleotide sequence ID" value="XM_024534484.2"/>
</dbReference>
<dbReference type="eggNOG" id="KOG3363">
    <property type="taxonomic scope" value="Eukaryota"/>
</dbReference>
<dbReference type="EnsemblPlants" id="Pp3c12_4990V3.2">
    <property type="protein sequence ID" value="Pp3c12_4990V3.2"/>
    <property type="gene ID" value="Pp3c12_4990"/>
</dbReference>
<dbReference type="EnsemblPlants" id="Pp3c12_4990V3.1">
    <property type="protein sequence ID" value="Pp3c12_4990V3.1"/>
    <property type="gene ID" value="Pp3c12_4990"/>
</dbReference>
<reference evidence="5 7" key="2">
    <citation type="journal article" date="2018" name="Plant J.">
        <title>The Physcomitrella patens chromosome-scale assembly reveals moss genome structure and evolution.</title>
        <authorList>
            <person name="Lang D."/>
            <person name="Ullrich K.K."/>
            <person name="Murat F."/>
            <person name="Fuchs J."/>
            <person name="Jenkins J."/>
            <person name="Haas F.B."/>
            <person name="Piednoel M."/>
            <person name="Gundlach H."/>
            <person name="Van Bel M."/>
            <person name="Meyberg R."/>
            <person name="Vives C."/>
            <person name="Morata J."/>
            <person name="Symeonidi A."/>
            <person name="Hiss M."/>
            <person name="Muchero W."/>
            <person name="Kamisugi Y."/>
            <person name="Saleh O."/>
            <person name="Blanc G."/>
            <person name="Decker E.L."/>
            <person name="van Gessel N."/>
            <person name="Grimwood J."/>
            <person name="Hayes R.D."/>
            <person name="Graham S.W."/>
            <person name="Gunter L.E."/>
            <person name="McDaniel S.F."/>
            <person name="Hoernstein S.N.W."/>
            <person name="Larsson A."/>
            <person name="Li F.W."/>
            <person name="Perroud P.F."/>
            <person name="Phillips J."/>
            <person name="Ranjan P."/>
            <person name="Rokshar D.S."/>
            <person name="Rothfels C.J."/>
            <person name="Schneider L."/>
            <person name="Shu S."/>
            <person name="Stevenson D.W."/>
            <person name="Thummler F."/>
            <person name="Tillich M."/>
            <person name="Villarreal Aguilar J.C."/>
            <person name="Widiez T."/>
            <person name="Wong G.K."/>
            <person name="Wymore A."/>
            <person name="Zhang Y."/>
            <person name="Zimmer A.D."/>
            <person name="Quatrano R.S."/>
            <person name="Mayer K.F.X."/>
            <person name="Goodstein D."/>
            <person name="Casacuberta J.M."/>
            <person name="Vandepoele K."/>
            <person name="Reski R."/>
            <person name="Cuming A.C."/>
            <person name="Tuskan G.A."/>
            <person name="Maumus F."/>
            <person name="Salse J."/>
            <person name="Schmutz J."/>
            <person name="Rensing S.A."/>
        </authorList>
    </citation>
    <scope>NUCLEOTIDE SEQUENCE [LARGE SCALE GENOMIC DNA]</scope>
    <source>
        <strain evidence="6 7">cv. Gransden 2004</strain>
    </source>
</reference>
<evidence type="ECO:0000313" key="7">
    <source>
        <dbReference type="Proteomes" id="UP000006727"/>
    </source>
</evidence>
<evidence type="ECO:0000256" key="2">
    <source>
        <dbReference type="ARBA" id="ARBA00021776"/>
    </source>
</evidence>
<dbReference type="OMA" id="VGCGARI"/>
<evidence type="ECO:0000313" key="6">
    <source>
        <dbReference type="EnsemblPlants" id="Pp3c12_4990V3.1"/>
    </source>
</evidence>
<keyword evidence="7" id="KW-1185">Reference proteome</keyword>
<dbReference type="InterPro" id="IPR036748">
    <property type="entry name" value="MTH938-like_sf"/>
</dbReference>
<dbReference type="PaxDb" id="3218-PP1S246_9V6.1"/>
<dbReference type="InterPro" id="IPR034095">
    <property type="entry name" value="NDUF3"/>
</dbReference>
<dbReference type="HOGENOM" id="CLU_074390_1_0_1"/>
<reference evidence="6" key="3">
    <citation type="submission" date="2020-12" db="UniProtKB">
        <authorList>
            <consortium name="EnsemblPlants"/>
        </authorList>
    </citation>
    <scope>IDENTIFICATION</scope>
</reference>
<dbReference type="GO" id="GO:0005743">
    <property type="term" value="C:mitochondrial inner membrane"/>
    <property type="evidence" value="ECO:0000318"/>
    <property type="project" value="GO_Central"/>
</dbReference>
<reference evidence="5 7" key="1">
    <citation type="journal article" date="2008" name="Science">
        <title>The Physcomitrella genome reveals evolutionary insights into the conquest of land by plants.</title>
        <authorList>
            <person name="Rensing S."/>
            <person name="Lang D."/>
            <person name="Zimmer A."/>
            <person name="Terry A."/>
            <person name="Salamov A."/>
            <person name="Shapiro H."/>
            <person name="Nishiyama T."/>
            <person name="Perroud P.-F."/>
            <person name="Lindquist E."/>
            <person name="Kamisugi Y."/>
            <person name="Tanahashi T."/>
            <person name="Sakakibara K."/>
            <person name="Fujita T."/>
            <person name="Oishi K."/>
            <person name="Shin-I T."/>
            <person name="Kuroki Y."/>
            <person name="Toyoda A."/>
            <person name="Suzuki Y."/>
            <person name="Hashimoto A."/>
            <person name="Yamaguchi K."/>
            <person name="Sugano A."/>
            <person name="Kohara Y."/>
            <person name="Fujiyama A."/>
            <person name="Anterola A."/>
            <person name="Aoki S."/>
            <person name="Ashton N."/>
            <person name="Barbazuk W.B."/>
            <person name="Barker E."/>
            <person name="Bennetzen J."/>
            <person name="Bezanilla M."/>
            <person name="Blankenship R."/>
            <person name="Cho S.H."/>
            <person name="Dutcher S."/>
            <person name="Estelle M."/>
            <person name="Fawcett J.A."/>
            <person name="Gundlach H."/>
            <person name="Hanada K."/>
            <person name="Heyl A."/>
            <person name="Hicks K.A."/>
            <person name="Hugh J."/>
            <person name="Lohr M."/>
            <person name="Mayer K."/>
            <person name="Melkozernov A."/>
            <person name="Murata T."/>
            <person name="Nelson D."/>
            <person name="Pils B."/>
            <person name="Prigge M."/>
            <person name="Reiss B."/>
            <person name="Renner T."/>
            <person name="Rombauts S."/>
            <person name="Rushton P."/>
            <person name="Sanderfoot A."/>
            <person name="Schween G."/>
            <person name="Shiu S.-H."/>
            <person name="Stueber K."/>
            <person name="Theodoulou F.L."/>
            <person name="Tu H."/>
            <person name="Van de Peer Y."/>
            <person name="Verrier P.J."/>
            <person name="Waters E."/>
            <person name="Wood A."/>
            <person name="Yang L."/>
            <person name="Cove D."/>
            <person name="Cuming A."/>
            <person name="Hasebe M."/>
            <person name="Lucas S."/>
            <person name="Mishler D.B."/>
            <person name="Reski R."/>
            <person name="Grigoriev I."/>
            <person name="Quatrano R.S."/>
            <person name="Boore J.L."/>
        </authorList>
    </citation>
    <scope>NUCLEOTIDE SEQUENCE [LARGE SCALE GENOMIC DNA]</scope>
    <source>
        <strain evidence="6 7">cv. Gransden 2004</strain>
    </source>
</reference>
<dbReference type="AlphaFoldDB" id="A9TJQ5"/>
<dbReference type="PANTHER" id="PTHR21192:SF2">
    <property type="entry name" value="NADH DEHYDROGENASE [UBIQUINONE] 1 ALPHA SUBCOMPLEX ASSEMBLY FACTOR 3"/>
    <property type="match status" value="1"/>
</dbReference>
<keyword evidence="3" id="KW-0496">Mitochondrion</keyword>
<organism evidence="5">
    <name type="scientific">Physcomitrium patens</name>
    <name type="common">Spreading-leaved earth moss</name>
    <name type="synonym">Physcomitrella patens</name>
    <dbReference type="NCBI Taxonomy" id="3218"/>
    <lineage>
        <taxon>Eukaryota</taxon>
        <taxon>Viridiplantae</taxon>
        <taxon>Streptophyta</taxon>
        <taxon>Embryophyta</taxon>
        <taxon>Bryophyta</taxon>
        <taxon>Bryophytina</taxon>
        <taxon>Bryopsida</taxon>
        <taxon>Funariidae</taxon>
        <taxon>Funariales</taxon>
        <taxon>Funariaceae</taxon>
        <taxon>Physcomitrium</taxon>
    </lineage>
</organism>
<dbReference type="GO" id="GO:0032981">
    <property type="term" value="P:mitochondrial respiratory chain complex I assembly"/>
    <property type="evidence" value="ECO:0000318"/>
    <property type="project" value="GO_Central"/>
</dbReference>
<dbReference type="Pfam" id="PF04430">
    <property type="entry name" value="DUF498"/>
    <property type="match status" value="1"/>
</dbReference>
<dbReference type="Gene3D" id="3.40.1230.10">
    <property type="entry name" value="MTH938-like"/>
    <property type="match status" value="1"/>
</dbReference>
<evidence type="ECO:0000313" key="5">
    <source>
        <dbReference type="EMBL" id="PNR43454.1"/>
    </source>
</evidence>
<dbReference type="InterPro" id="IPR007523">
    <property type="entry name" value="NDUFAF3/AAMDC"/>
</dbReference>
<dbReference type="GeneID" id="112289335"/>
<name>A9TJQ5_PHYPA</name>
<protein>
    <recommendedName>
        <fullName evidence="2">NADH dehydrogenase [ubiquinone] 1 alpha subcomplex assembly factor 3</fullName>
    </recommendedName>
</protein>
<sequence>MARFGRTLMQGVAQPGLWLPRLRRAYGNYEEFDVFAGANHAHKVRINGYDEKKFFANGIEIEGSIICLSSLTLKWAPKSFEEITSDSLAIFELLRPAPEILILGCGKRMGHVSQELRDYLRSNGIKLEAVDTANATSTFNILNEEGRIVAAAMLPQGA</sequence>
<gene>
    <name evidence="6" type="primary">LOC112289335</name>
    <name evidence="5" type="ORF">PHYPA_015835</name>
</gene>
<proteinExistence type="inferred from homology"/>
<dbReference type="CDD" id="cd05125">
    <property type="entry name" value="Mth938_2P1-like"/>
    <property type="match status" value="1"/>
</dbReference>
<evidence type="ECO:0000256" key="1">
    <source>
        <dbReference type="ARBA" id="ARBA00004173"/>
    </source>
</evidence>
<dbReference type="Gramene" id="Pp3c12_4990V3.1">
    <property type="protein sequence ID" value="Pp3c12_4990V3.1"/>
    <property type="gene ID" value="Pp3c12_4990"/>
</dbReference>
<dbReference type="PANTHER" id="PTHR21192">
    <property type="entry name" value="NUCLEAR PROTEIN E3-3"/>
    <property type="match status" value="1"/>
</dbReference>
<accession>A9TJQ5</accession>
<dbReference type="EMBL" id="ABEU02000012">
    <property type="protein sequence ID" value="PNR43454.1"/>
    <property type="molecule type" value="Genomic_DNA"/>
</dbReference>
<dbReference type="Proteomes" id="UP000006727">
    <property type="component" value="Chromosome 12"/>
</dbReference>
<comment type="similarity">
    <text evidence="4">Belongs to the NDUFAF3 family.</text>
</comment>
<dbReference type="SUPFAM" id="SSF64076">
    <property type="entry name" value="MTH938-like"/>
    <property type="match status" value="1"/>
</dbReference>
<dbReference type="STRING" id="3218.A9TJQ5"/>
<evidence type="ECO:0000256" key="4">
    <source>
        <dbReference type="ARBA" id="ARBA00049984"/>
    </source>
</evidence>